<dbReference type="Pfam" id="PF05699">
    <property type="entry name" value="Dimer_Tnp_hAT"/>
    <property type="match status" value="1"/>
</dbReference>
<feature type="non-terminal residue" evidence="2">
    <location>
        <position position="197"/>
    </location>
</feature>
<feature type="domain" description="HAT C-terminal dimerisation" evidence="1">
    <location>
        <begin position="128"/>
        <end position="187"/>
    </location>
</feature>
<evidence type="ECO:0000313" key="2">
    <source>
        <dbReference type="EMBL" id="KAJ8890793.1"/>
    </source>
</evidence>
<name>A0ABQ9I2D0_9NEOP</name>
<dbReference type="Proteomes" id="UP001159363">
    <property type="component" value="Chromosome 3"/>
</dbReference>
<evidence type="ECO:0000313" key="3">
    <source>
        <dbReference type="Proteomes" id="UP001159363"/>
    </source>
</evidence>
<accession>A0ABQ9I2D0</accession>
<dbReference type="InterPro" id="IPR008906">
    <property type="entry name" value="HATC_C_dom"/>
</dbReference>
<reference evidence="2 3" key="1">
    <citation type="submission" date="2023-02" db="EMBL/GenBank/DDBJ databases">
        <title>LHISI_Scaffold_Assembly.</title>
        <authorList>
            <person name="Stuart O.P."/>
            <person name="Cleave R."/>
            <person name="Magrath M.J.L."/>
            <person name="Mikheyev A.S."/>
        </authorList>
    </citation>
    <scope>NUCLEOTIDE SEQUENCE [LARGE SCALE GENOMIC DNA]</scope>
    <source>
        <strain evidence="2">Daus_M_001</strain>
        <tissue evidence="2">Leg muscle</tissue>
    </source>
</reference>
<proteinExistence type="predicted"/>
<dbReference type="InterPro" id="IPR012337">
    <property type="entry name" value="RNaseH-like_sf"/>
</dbReference>
<sequence length="197" mass="21797">MLEHLLHLQEYIAAELASSNFTVYSCDSQEWLLIEGLVEILRPIAQATSDLSGNKSCKRRSNGIGSPIQGYSSECFGTLQCNNAHQKGGEEVAGLGGTRNLVQETTTEDDTQEFSLWSAVQQAEKPLSYLESPLLNRKENVYNWYKTLGCHSYHNIARITTKSLPIPATSVASESLFSAAGNTLLEEHSLARNMWNN</sequence>
<comment type="caution">
    <text evidence="2">The sequence shown here is derived from an EMBL/GenBank/DDBJ whole genome shotgun (WGS) entry which is preliminary data.</text>
</comment>
<organism evidence="2 3">
    <name type="scientific">Dryococelus australis</name>
    <dbReference type="NCBI Taxonomy" id="614101"/>
    <lineage>
        <taxon>Eukaryota</taxon>
        <taxon>Metazoa</taxon>
        <taxon>Ecdysozoa</taxon>
        <taxon>Arthropoda</taxon>
        <taxon>Hexapoda</taxon>
        <taxon>Insecta</taxon>
        <taxon>Pterygota</taxon>
        <taxon>Neoptera</taxon>
        <taxon>Polyneoptera</taxon>
        <taxon>Phasmatodea</taxon>
        <taxon>Verophasmatodea</taxon>
        <taxon>Anareolatae</taxon>
        <taxon>Phasmatidae</taxon>
        <taxon>Eurycanthinae</taxon>
        <taxon>Dryococelus</taxon>
    </lineage>
</organism>
<dbReference type="SUPFAM" id="SSF53098">
    <property type="entry name" value="Ribonuclease H-like"/>
    <property type="match status" value="1"/>
</dbReference>
<keyword evidence="3" id="KW-1185">Reference proteome</keyword>
<evidence type="ECO:0000259" key="1">
    <source>
        <dbReference type="Pfam" id="PF05699"/>
    </source>
</evidence>
<protein>
    <recommendedName>
        <fullName evidence="1">HAT C-terminal dimerisation domain-containing protein</fullName>
    </recommendedName>
</protein>
<dbReference type="EMBL" id="JARBHB010000003">
    <property type="protein sequence ID" value="KAJ8890793.1"/>
    <property type="molecule type" value="Genomic_DNA"/>
</dbReference>
<gene>
    <name evidence="2" type="ORF">PR048_010302</name>
</gene>